<comment type="caution">
    <text evidence="2">The sequence shown here is derived from an EMBL/GenBank/DDBJ whole genome shotgun (WGS) entry which is preliminary data.</text>
</comment>
<accession>A0ABS8RNZ5</accession>
<keyword evidence="3" id="KW-1185">Reference proteome</keyword>
<proteinExistence type="predicted"/>
<protein>
    <submittedName>
        <fullName evidence="2">Uncharacterized protein</fullName>
    </submittedName>
</protein>
<reference evidence="2 3" key="1">
    <citation type="journal article" date="2021" name="BMC Genomics">
        <title>Datura genome reveals duplications of psychoactive alkaloid biosynthetic genes and high mutation rate following tissue culture.</title>
        <authorList>
            <person name="Rajewski A."/>
            <person name="Carter-House D."/>
            <person name="Stajich J."/>
            <person name="Litt A."/>
        </authorList>
    </citation>
    <scope>NUCLEOTIDE SEQUENCE [LARGE SCALE GENOMIC DNA]</scope>
    <source>
        <strain evidence="2">AR-01</strain>
    </source>
</reference>
<evidence type="ECO:0000256" key="1">
    <source>
        <dbReference type="SAM" id="Coils"/>
    </source>
</evidence>
<name>A0ABS8RNZ5_DATST</name>
<evidence type="ECO:0000313" key="3">
    <source>
        <dbReference type="Proteomes" id="UP000823775"/>
    </source>
</evidence>
<keyword evidence="1" id="KW-0175">Coiled coil</keyword>
<dbReference type="Proteomes" id="UP000823775">
    <property type="component" value="Unassembled WGS sequence"/>
</dbReference>
<feature type="coiled-coil region" evidence="1">
    <location>
        <begin position="56"/>
        <end position="94"/>
    </location>
</feature>
<evidence type="ECO:0000313" key="2">
    <source>
        <dbReference type="EMBL" id="MCD7448388.1"/>
    </source>
</evidence>
<gene>
    <name evidence="2" type="ORF">HAX54_041123</name>
</gene>
<sequence>MKELIDQPPHSVSWEDDLYSQVLGNEKSEYFRDLGLGRTPSLLWGSRYSIGNIVVEDSSNEIVQRLEHEITELKEKQNEEMNMTKQNQEKLQAELLQMRQFMKKNAPNESMPQDINATSSEQIPTETMAKKEIHNHEGYLVLLKLPPPHGPLLIGDPLSFLVKKAYSPSI</sequence>
<organism evidence="2 3">
    <name type="scientific">Datura stramonium</name>
    <name type="common">Jimsonweed</name>
    <name type="synonym">Common thornapple</name>
    <dbReference type="NCBI Taxonomy" id="4076"/>
    <lineage>
        <taxon>Eukaryota</taxon>
        <taxon>Viridiplantae</taxon>
        <taxon>Streptophyta</taxon>
        <taxon>Embryophyta</taxon>
        <taxon>Tracheophyta</taxon>
        <taxon>Spermatophyta</taxon>
        <taxon>Magnoliopsida</taxon>
        <taxon>eudicotyledons</taxon>
        <taxon>Gunneridae</taxon>
        <taxon>Pentapetalae</taxon>
        <taxon>asterids</taxon>
        <taxon>lamiids</taxon>
        <taxon>Solanales</taxon>
        <taxon>Solanaceae</taxon>
        <taxon>Solanoideae</taxon>
        <taxon>Datureae</taxon>
        <taxon>Datura</taxon>
    </lineage>
</organism>
<dbReference type="EMBL" id="JACEIK010000059">
    <property type="protein sequence ID" value="MCD7448388.1"/>
    <property type="molecule type" value="Genomic_DNA"/>
</dbReference>